<name>A0AAV2A085_9ARAC</name>
<feature type="region of interest" description="Disordered" evidence="1">
    <location>
        <begin position="46"/>
        <end position="92"/>
    </location>
</feature>
<evidence type="ECO:0000256" key="1">
    <source>
        <dbReference type="SAM" id="MobiDB-lite"/>
    </source>
</evidence>
<sequence length="92" mass="9900">MMRCNSKLHWKSKYLVAEVRIEPGTLRCPIQYAIHYTKGISPCTENHLDSLGQPADGGENPDYPLPNPPALPSPPCSPPRPAPGAASPTLSP</sequence>
<evidence type="ECO:0000313" key="3">
    <source>
        <dbReference type="Proteomes" id="UP001497382"/>
    </source>
</evidence>
<feature type="compositionally biased region" description="Pro residues" evidence="1">
    <location>
        <begin position="63"/>
        <end position="82"/>
    </location>
</feature>
<accession>A0AAV2A085</accession>
<comment type="caution">
    <text evidence="2">The sequence shown here is derived from an EMBL/GenBank/DDBJ whole genome shotgun (WGS) entry which is preliminary data.</text>
</comment>
<dbReference type="EMBL" id="CAXIEN010000098">
    <property type="protein sequence ID" value="CAL1277112.1"/>
    <property type="molecule type" value="Genomic_DNA"/>
</dbReference>
<gene>
    <name evidence="2" type="ORF">LARSCL_LOCUS9026</name>
</gene>
<proteinExistence type="predicted"/>
<keyword evidence="3" id="KW-1185">Reference proteome</keyword>
<evidence type="ECO:0000313" key="2">
    <source>
        <dbReference type="EMBL" id="CAL1277112.1"/>
    </source>
</evidence>
<dbReference type="Proteomes" id="UP001497382">
    <property type="component" value="Unassembled WGS sequence"/>
</dbReference>
<reference evidence="2 3" key="1">
    <citation type="submission" date="2024-04" db="EMBL/GenBank/DDBJ databases">
        <authorList>
            <person name="Rising A."/>
            <person name="Reimegard J."/>
            <person name="Sonavane S."/>
            <person name="Akerstrom W."/>
            <person name="Nylinder S."/>
            <person name="Hedman E."/>
            <person name="Kallberg Y."/>
        </authorList>
    </citation>
    <scope>NUCLEOTIDE SEQUENCE [LARGE SCALE GENOMIC DNA]</scope>
</reference>
<organism evidence="2 3">
    <name type="scientific">Larinioides sclopetarius</name>
    <dbReference type="NCBI Taxonomy" id="280406"/>
    <lineage>
        <taxon>Eukaryota</taxon>
        <taxon>Metazoa</taxon>
        <taxon>Ecdysozoa</taxon>
        <taxon>Arthropoda</taxon>
        <taxon>Chelicerata</taxon>
        <taxon>Arachnida</taxon>
        <taxon>Araneae</taxon>
        <taxon>Araneomorphae</taxon>
        <taxon>Entelegynae</taxon>
        <taxon>Araneoidea</taxon>
        <taxon>Araneidae</taxon>
        <taxon>Larinioides</taxon>
    </lineage>
</organism>
<feature type="compositionally biased region" description="Low complexity" evidence="1">
    <location>
        <begin position="83"/>
        <end position="92"/>
    </location>
</feature>
<protein>
    <submittedName>
        <fullName evidence="2">Uncharacterized protein</fullName>
    </submittedName>
</protein>
<dbReference type="AlphaFoldDB" id="A0AAV2A085"/>